<feature type="region of interest" description="Disordered" evidence="1">
    <location>
        <begin position="298"/>
        <end position="320"/>
    </location>
</feature>
<evidence type="ECO:0000313" key="3">
    <source>
        <dbReference type="Proteomes" id="UP000236161"/>
    </source>
</evidence>
<proteinExistence type="predicted"/>
<reference evidence="2 3" key="1">
    <citation type="journal article" date="2017" name="Nature">
        <title>The Apostasia genome and the evolution of orchids.</title>
        <authorList>
            <person name="Zhang G.Q."/>
            <person name="Liu K.W."/>
            <person name="Li Z."/>
            <person name="Lohaus R."/>
            <person name="Hsiao Y.Y."/>
            <person name="Niu S.C."/>
            <person name="Wang J.Y."/>
            <person name="Lin Y.C."/>
            <person name="Xu Q."/>
            <person name="Chen L.J."/>
            <person name="Yoshida K."/>
            <person name="Fujiwara S."/>
            <person name="Wang Z.W."/>
            <person name="Zhang Y.Q."/>
            <person name="Mitsuda N."/>
            <person name="Wang M."/>
            <person name="Liu G.H."/>
            <person name="Pecoraro L."/>
            <person name="Huang H.X."/>
            <person name="Xiao X.J."/>
            <person name="Lin M."/>
            <person name="Wu X.Y."/>
            <person name="Wu W.L."/>
            <person name="Chen Y.Y."/>
            <person name="Chang S.B."/>
            <person name="Sakamoto S."/>
            <person name="Ohme-Takagi M."/>
            <person name="Yagi M."/>
            <person name="Zeng S.J."/>
            <person name="Shen C.Y."/>
            <person name="Yeh C.M."/>
            <person name="Luo Y.B."/>
            <person name="Tsai W.C."/>
            <person name="Van de Peer Y."/>
            <person name="Liu Z.J."/>
        </authorList>
    </citation>
    <scope>NUCLEOTIDE SEQUENCE [LARGE SCALE GENOMIC DNA]</scope>
    <source>
        <strain evidence="3">cv. Shenzhen</strain>
        <tissue evidence="2">Stem</tissue>
    </source>
</reference>
<dbReference type="Proteomes" id="UP000236161">
    <property type="component" value="Unassembled WGS sequence"/>
</dbReference>
<dbReference type="EMBL" id="KZ451951">
    <property type="protein sequence ID" value="PKA58540.1"/>
    <property type="molecule type" value="Genomic_DNA"/>
</dbReference>
<protein>
    <submittedName>
        <fullName evidence="2">Uncharacterized protein</fullName>
    </submittedName>
</protein>
<gene>
    <name evidence="2" type="ORF">AXF42_Ash008827</name>
</gene>
<dbReference type="AlphaFoldDB" id="A0A2I0ASL8"/>
<evidence type="ECO:0000313" key="2">
    <source>
        <dbReference type="EMBL" id="PKA58540.1"/>
    </source>
</evidence>
<accession>A0A2I0ASL8</accession>
<organism evidence="2 3">
    <name type="scientific">Apostasia shenzhenica</name>
    <dbReference type="NCBI Taxonomy" id="1088818"/>
    <lineage>
        <taxon>Eukaryota</taxon>
        <taxon>Viridiplantae</taxon>
        <taxon>Streptophyta</taxon>
        <taxon>Embryophyta</taxon>
        <taxon>Tracheophyta</taxon>
        <taxon>Spermatophyta</taxon>
        <taxon>Magnoliopsida</taxon>
        <taxon>Liliopsida</taxon>
        <taxon>Asparagales</taxon>
        <taxon>Orchidaceae</taxon>
        <taxon>Apostasioideae</taxon>
        <taxon>Apostasia</taxon>
    </lineage>
</organism>
<evidence type="ECO:0000256" key="1">
    <source>
        <dbReference type="SAM" id="MobiDB-lite"/>
    </source>
</evidence>
<sequence length="433" mass="46489">MCVPGTGGVRLDAAAATGVQGDSELLSACSGATLPQCHCLRVFLPETAAGSGNTVDSDVVQEFVQLDGGARVWGCLALRSKTRKAMFLGASSSHSNWRDYYFFAGGDLGIPLTPGTCPPELMGDAKWMAGTATLKTLEKLKGQSWPLKDFLKHVRNDVSLHAKALGYAVLKEVISPPGMVLMKRARRGQPPTTQLSREITVVGEEEEIRVPEPVCGGTAVDEISSPEDTSYDRKILAELRYTGKGKEPMPTAKPPTIPKGATRIVIGDKEEGNKADRGQEKEKMEGPYMELVLREVAREKRGSSGSPGPKPEPPLKKAKSVEEGFAVGGEHDWQQSVEPPFSANFAGLFGDEGTRISVRTKGDDRRLTVITVPTANKVCAYRGEVGQALGGGLVSKDLEDKLEMSSTPDLYSGLANRVATIRIFSQSFSLLLL</sequence>
<keyword evidence="3" id="KW-1185">Reference proteome</keyword>
<name>A0A2I0ASL8_9ASPA</name>